<organism evidence="1 2">
    <name type="scientific">Trifolium medium</name>
    <dbReference type="NCBI Taxonomy" id="97028"/>
    <lineage>
        <taxon>Eukaryota</taxon>
        <taxon>Viridiplantae</taxon>
        <taxon>Streptophyta</taxon>
        <taxon>Embryophyta</taxon>
        <taxon>Tracheophyta</taxon>
        <taxon>Spermatophyta</taxon>
        <taxon>Magnoliopsida</taxon>
        <taxon>eudicotyledons</taxon>
        <taxon>Gunneridae</taxon>
        <taxon>Pentapetalae</taxon>
        <taxon>rosids</taxon>
        <taxon>fabids</taxon>
        <taxon>Fabales</taxon>
        <taxon>Fabaceae</taxon>
        <taxon>Papilionoideae</taxon>
        <taxon>50 kb inversion clade</taxon>
        <taxon>NPAAA clade</taxon>
        <taxon>Hologalegina</taxon>
        <taxon>IRL clade</taxon>
        <taxon>Trifolieae</taxon>
        <taxon>Trifolium</taxon>
    </lineage>
</organism>
<sequence>MGFWVIFVFKNKQTDFVVLHGSRSEHNSRCSELGRTSEKEAPAIVRCSEQGWILLVRHNEQLVATAKVSLLVAA</sequence>
<dbReference type="Proteomes" id="UP000265520">
    <property type="component" value="Unassembled WGS sequence"/>
</dbReference>
<protein>
    <submittedName>
        <fullName evidence="1">Uncharacterized protein</fullName>
    </submittedName>
</protein>
<reference evidence="1 2" key="1">
    <citation type="journal article" date="2018" name="Front. Plant Sci.">
        <title>Red Clover (Trifolium pratense) and Zigzag Clover (T. medium) - A Picture of Genomic Similarities and Differences.</title>
        <authorList>
            <person name="Dluhosova J."/>
            <person name="Istvanek J."/>
            <person name="Nedelnik J."/>
            <person name="Repkova J."/>
        </authorList>
    </citation>
    <scope>NUCLEOTIDE SEQUENCE [LARGE SCALE GENOMIC DNA]</scope>
    <source>
        <strain evidence="2">cv. 10/8</strain>
        <tissue evidence="1">Leaf</tissue>
    </source>
</reference>
<dbReference type="EMBL" id="LXQA010085124">
    <property type="protein sequence ID" value="MCI12678.1"/>
    <property type="molecule type" value="Genomic_DNA"/>
</dbReference>
<comment type="caution">
    <text evidence="1">The sequence shown here is derived from an EMBL/GenBank/DDBJ whole genome shotgun (WGS) entry which is preliminary data.</text>
</comment>
<name>A0A392PKT1_9FABA</name>
<feature type="non-terminal residue" evidence="1">
    <location>
        <position position="74"/>
    </location>
</feature>
<dbReference type="AlphaFoldDB" id="A0A392PKT1"/>
<accession>A0A392PKT1</accession>
<proteinExistence type="predicted"/>
<evidence type="ECO:0000313" key="1">
    <source>
        <dbReference type="EMBL" id="MCI12678.1"/>
    </source>
</evidence>
<evidence type="ECO:0000313" key="2">
    <source>
        <dbReference type="Proteomes" id="UP000265520"/>
    </source>
</evidence>
<keyword evidence="2" id="KW-1185">Reference proteome</keyword>